<dbReference type="InterPro" id="IPR038548">
    <property type="entry name" value="SporV_AA_N_sf"/>
</dbReference>
<feature type="domain" description="Stage V sporulation protein AA" evidence="2">
    <location>
        <begin position="3"/>
        <end position="89"/>
    </location>
</feature>
<keyword evidence="1" id="KW-0812">Transmembrane</keyword>
<keyword evidence="1" id="KW-1133">Transmembrane helix</keyword>
<dbReference type="InterPro" id="IPR021997">
    <property type="entry name" value="SporV_AA"/>
</dbReference>
<keyword evidence="1" id="KW-0472">Membrane</keyword>
<dbReference type="RefSeq" id="WP_031414401.1">
    <property type="nucleotide sequence ID" value="NZ_CP011075.1"/>
</dbReference>
<dbReference type="AlphaFoldDB" id="A0A0F7C189"/>
<evidence type="ECO:0000256" key="1">
    <source>
        <dbReference type="SAM" id="Phobius"/>
    </source>
</evidence>
<sequence>MEQILFLRLRKRLVIRQKDVILLGDICQLYLDGEREEKLRRIPLYQVKKEDGNLIIIDIMQVIRKLRQMYPEIHLEVQGSTQIIVEVENPAKRANFFLVSFVWLLLFIGSGLALMNFHADVSMLEVQRRLYQLITGQYEKRPLLLQIPYSLGIGLGMVLFFNHIFRKQFNEEPSPLDVELFLYQQNLDQYYLENENEENQRDKT</sequence>
<protein>
    <submittedName>
        <fullName evidence="3">Stage V sporulation protein AA</fullName>
    </submittedName>
</protein>
<dbReference type="Pfam" id="PF12164">
    <property type="entry name" value="SporV_AA"/>
    <property type="match status" value="1"/>
</dbReference>
<dbReference type="Gene3D" id="2.60.480.10">
    <property type="entry name" value="eubacterium ventriosum atcc domain"/>
    <property type="match status" value="1"/>
</dbReference>
<reference evidence="3" key="1">
    <citation type="submission" date="2015-03" db="EMBL/GenBank/DDBJ databases">
        <title>MIGS Cultured Bacterial/Archaeal sample from Brevibacillus laterosporus.</title>
        <authorList>
            <person name="Zeng D."/>
            <person name="Zhu L."/>
            <person name="Dong G."/>
            <person name="Ye W."/>
            <person name="Ren D."/>
            <person name="Wu L."/>
            <person name="Xu J."/>
            <person name="Li G."/>
            <person name="Guo L."/>
        </authorList>
    </citation>
    <scope>NUCLEOTIDE SEQUENCE</scope>
    <source>
        <strain evidence="3">B9</strain>
        <plasmid evidence="3">unnamed1</plasmid>
    </source>
</reference>
<feature type="transmembrane region" description="Helical" evidence="1">
    <location>
        <begin position="147"/>
        <end position="165"/>
    </location>
</feature>
<accession>A0A0F7C189</accession>
<geneLocation type="plasmid" evidence="3">
    <name>unnamed1</name>
</geneLocation>
<feature type="transmembrane region" description="Helical" evidence="1">
    <location>
        <begin position="96"/>
        <end position="115"/>
    </location>
</feature>
<dbReference type="EMBL" id="CP011075">
    <property type="protein sequence ID" value="AKF95369.1"/>
    <property type="molecule type" value="Genomic_DNA"/>
</dbReference>
<evidence type="ECO:0000313" key="3">
    <source>
        <dbReference type="EMBL" id="AKF95369.1"/>
    </source>
</evidence>
<name>A0A0F7C189_BRELA</name>
<organism evidence="3">
    <name type="scientific">Brevibacillus laterosporus</name>
    <name type="common">Bacillus laterosporus</name>
    <dbReference type="NCBI Taxonomy" id="1465"/>
    <lineage>
        <taxon>Bacteria</taxon>
        <taxon>Bacillati</taxon>
        <taxon>Bacillota</taxon>
        <taxon>Bacilli</taxon>
        <taxon>Bacillales</taxon>
        <taxon>Paenibacillaceae</taxon>
        <taxon>Brevibacillus</taxon>
    </lineage>
</organism>
<gene>
    <name evidence="3" type="ORF">EX87_17230</name>
</gene>
<proteinExistence type="predicted"/>
<evidence type="ECO:0000259" key="2">
    <source>
        <dbReference type="Pfam" id="PF12164"/>
    </source>
</evidence>
<keyword evidence="3" id="KW-0614">Plasmid</keyword>